<dbReference type="GO" id="GO:0016641">
    <property type="term" value="F:oxidoreductase activity, acting on the CH-NH2 group of donors, oxygen as acceptor"/>
    <property type="evidence" value="ECO:0007669"/>
    <property type="project" value="InterPro"/>
</dbReference>
<evidence type="ECO:0000259" key="3">
    <source>
        <dbReference type="PROSITE" id="PS51829"/>
    </source>
</evidence>
<protein>
    <recommendedName>
        <fullName evidence="3">P/Homo B domain-containing protein</fullName>
    </recommendedName>
</protein>
<name>A0A4V2MN02_9SPHI</name>
<dbReference type="OrthoDB" id="914406at2"/>
<dbReference type="InterPro" id="IPR002884">
    <property type="entry name" value="P_dom"/>
</dbReference>
<keyword evidence="5" id="KW-1185">Reference proteome</keyword>
<dbReference type="Gene3D" id="2.60.120.260">
    <property type="entry name" value="Galactose-binding domain-like"/>
    <property type="match status" value="1"/>
</dbReference>
<dbReference type="GO" id="GO:0005507">
    <property type="term" value="F:copper ion binding"/>
    <property type="evidence" value="ECO:0007669"/>
    <property type="project" value="InterPro"/>
</dbReference>
<comment type="caution">
    <text evidence="4">The sequence shown here is derived from an EMBL/GenBank/DDBJ whole genome shotgun (WGS) entry which is preliminary data.</text>
</comment>
<organism evidence="4 5">
    <name type="scientific">Pedobacter frigidisoli</name>
    <dbReference type="NCBI Taxonomy" id="2530455"/>
    <lineage>
        <taxon>Bacteria</taxon>
        <taxon>Pseudomonadati</taxon>
        <taxon>Bacteroidota</taxon>
        <taxon>Sphingobacteriia</taxon>
        <taxon>Sphingobacteriales</taxon>
        <taxon>Sphingobacteriaceae</taxon>
        <taxon>Pedobacter</taxon>
    </lineage>
</organism>
<dbReference type="PROSITE" id="PS51829">
    <property type="entry name" value="P_HOMO_B"/>
    <property type="match status" value="1"/>
</dbReference>
<dbReference type="InterPro" id="IPR001695">
    <property type="entry name" value="Lysyl_oxidase"/>
</dbReference>
<dbReference type="Proteomes" id="UP000291485">
    <property type="component" value="Unassembled WGS sequence"/>
</dbReference>
<feature type="domain" description="P/Homo B" evidence="3">
    <location>
        <begin position="43"/>
        <end position="197"/>
    </location>
</feature>
<proteinExistence type="predicted"/>
<evidence type="ECO:0000256" key="2">
    <source>
        <dbReference type="ARBA" id="ARBA00022801"/>
    </source>
</evidence>
<dbReference type="Pfam" id="PF01483">
    <property type="entry name" value="P_proprotein"/>
    <property type="match status" value="1"/>
</dbReference>
<dbReference type="GO" id="GO:0006508">
    <property type="term" value="P:proteolysis"/>
    <property type="evidence" value="ECO:0007669"/>
    <property type="project" value="UniProtKB-KW"/>
</dbReference>
<evidence type="ECO:0000313" key="4">
    <source>
        <dbReference type="EMBL" id="TCD10788.1"/>
    </source>
</evidence>
<dbReference type="SUPFAM" id="SSF49785">
    <property type="entry name" value="Galactose-binding domain-like"/>
    <property type="match status" value="1"/>
</dbReference>
<sequence>MFYQPIRAKLKYLILNTKSTPLKKTSSLIWLLVFTLLLNSLPSSAQTFTKKGAELYDYYGYYFRQEFKIEVSGLSSIADSTFGLAEVKLNLHHERVSDLKITLESPDGTSIWLTNRNGKDSGANYINTTFSQFGKSGLISAARSPFTGNYRPDGQLEFLNHGQNPNGTWKLYIEDLKKDYTGFLDSIQLSFSNNPAKPIVIKKCDFENIGLCDCASGKQSCELLPDLVIIPFFTENQIQEYAWNDKLYPGQLRLAATIANIGYGPMEIKGTKDWYCGTTKVDGSQTCPDGKTSRLNVNQRIYSKEKGTLTFKDLPAGTMYFENKPGHNHYHVDDWVEFRLVKMEGKKRYIISRGSKVSYCLFTTGILYKSDNFSLINGKQYGENMPNYGLGFYPTCNFDQQGISVGGYDTYGMLYEGQYLNLPKNLKNGDYTLEIEIDPHHWYRESNKKNNVFKMKIHIDKQERQ</sequence>
<dbReference type="InterPro" id="IPR008979">
    <property type="entry name" value="Galactose-bd-like_sf"/>
</dbReference>
<dbReference type="EMBL" id="SJSN01000005">
    <property type="protein sequence ID" value="TCD10788.1"/>
    <property type="molecule type" value="Genomic_DNA"/>
</dbReference>
<dbReference type="AlphaFoldDB" id="A0A4V2MN02"/>
<evidence type="ECO:0000256" key="1">
    <source>
        <dbReference type="ARBA" id="ARBA00022670"/>
    </source>
</evidence>
<keyword evidence="1" id="KW-0645">Protease</keyword>
<accession>A0A4V2MN02</accession>
<gene>
    <name evidence="4" type="ORF">EZ449_07830</name>
</gene>
<reference evidence="4 5" key="1">
    <citation type="submission" date="2019-02" db="EMBL/GenBank/DDBJ databases">
        <title>Pedobacter sp. RP-3-11 sp. nov., isolated from Arctic soil.</title>
        <authorList>
            <person name="Dahal R.H."/>
        </authorList>
    </citation>
    <scope>NUCLEOTIDE SEQUENCE [LARGE SCALE GENOMIC DNA]</scope>
    <source>
        <strain evidence="4 5">RP-3-11</strain>
    </source>
</reference>
<dbReference type="GO" id="GO:0004252">
    <property type="term" value="F:serine-type endopeptidase activity"/>
    <property type="evidence" value="ECO:0007669"/>
    <property type="project" value="InterPro"/>
</dbReference>
<dbReference type="Pfam" id="PF01186">
    <property type="entry name" value="Lysyl_oxidase"/>
    <property type="match status" value="1"/>
</dbReference>
<evidence type="ECO:0000313" key="5">
    <source>
        <dbReference type="Proteomes" id="UP000291485"/>
    </source>
</evidence>
<keyword evidence="2" id="KW-0378">Hydrolase</keyword>